<dbReference type="RefSeq" id="WP_116650171.1">
    <property type="nucleotide sequence ID" value="NZ_QUZK01000023.1"/>
</dbReference>
<dbReference type="OrthoDB" id="9793424at2"/>
<dbReference type="EMBL" id="QUZK01000023">
    <property type="protein sequence ID" value="RFF31092.1"/>
    <property type="molecule type" value="Genomic_DNA"/>
</dbReference>
<evidence type="ECO:0000256" key="2">
    <source>
        <dbReference type="HAMAP-Rule" id="MF_00659"/>
    </source>
</evidence>
<name>A0A3E1KA04_9GAMM</name>
<comment type="caution">
    <text evidence="3">The sequence shown here is derived from an EMBL/GenBank/DDBJ whole genome shotgun (WGS) entry which is preliminary data.</text>
</comment>
<accession>A0A3E1KA04</accession>
<evidence type="ECO:0000313" key="3">
    <source>
        <dbReference type="EMBL" id="RFF31092.1"/>
    </source>
</evidence>
<dbReference type="InterPro" id="IPR007454">
    <property type="entry name" value="UPF0250_YbeD-like"/>
</dbReference>
<dbReference type="AlphaFoldDB" id="A0A3E1KA04"/>
<dbReference type="HAMAP" id="MF_00659">
    <property type="entry name" value="UPF0250"/>
    <property type="match status" value="1"/>
</dbReference>
<evidence type="ECO:0000256" key="1">
    <source>
        <dbReference type="ARBA" id="ARBA00008460"/>
    </source>
</evidence>
<sequence>MTGPTEVPLEFPCQWPVKAMVEAGEDSLREVLGVIARHAELPDESDVKIRPSRHGRYESITVVVEAQSRRHLEIIYTEIRALDAVKMTL</sequence>
<comment type="similarity">
    <text evidence="1 2">Belongs to the UPF0250 family.</text>
</comment>
<dbReference type="InterPro" id="IPR027471">
    <property type="entry name" value="YbeD-like_sf"/>
</dbReference>
<dbReference type="PANTHER" id="PTHR38036:SF1">
    <property type="entry name" value="UPF0250 PROTEIN YBED"/>
    <property type="match status" value="1"/>
</dbReference>
<dbReference type="Pfam" id="PF04359">
    <property type="entry name" value="DUF493"/>
    <property type="match status" value="1"/>
</dbReference>
<dbReference type="SUPFAM" id="SSF117991">
    <property type="entry name" value="YbeD/HP0495-like"/>
    <property type="match status" value="1"/>
</dbReference>
<evidence type="ECO:0000313" key="4">
    <source>
        <dbReference type="Proteomes" id="UP000260351"/>
    </source>
</evidence>
<dbReference type="Gene3D" id="3.30.70.260">
    <property type="match status" value="1"/>
</dbReference>
<dbReference type="GO" id="GO:0005829">
    <property type="term" value="C:cytosol"/>
    <property type="evidence" value="ECO:0007669"/>
    <property type="project" value="TreeGrafter"/>
</dbReference>
<proteinExistence type="inferred from homology"/>
<reference evidence="3 4" key="1">
    <citation type="submission" date="2018-08" db="EMBL/GenBank/DDBJ databases">
        <title>Wenzhouxiangella salilacus sp. nov., a novel bacterium isolated from a saline lake in Xinjiang Province, China.</title>
        <authorList>
            <person name="Han S."/>
        </authorList>
    </citation>
    <scope>NUCLEOTIDE SEQUENCE [LARGE SCALE GENOMIC DNA]</scope>
    <source>
        <strain evidence="3 4">XDB06</strain>
    </source>
</reference>
<dbReference type="PANTHER" id="PTHR38036">
    <property type="entry name" value="UPF0250 PROTEIN YBED"/>
    <property type="match status" value="1"/>
</dbReference>
<protein>
    <recommendedName>
        <fullName evidence="2">UPF0250 protein DZC52_05760</fullName>
    </recommendedName>
</protein>
<keyword evidence="4" id="KW-1185">Reference proteome</keyword>
<organism evidence="3 4">
    <name type="scientific">Wenzhouxiangella sediminis</name>
    <dbReference type="NCBI Taxonomy" id="1792836"/>
    <lineage>
        <taxon>Bacteria</taxon>
        <taxon>Pseudomonadati</taxon>
        <taxon>Pseudomonadota</taxon>
        <taxon>Gammaproteobacteria</taxon>
        <taxon>Chromatiales</taxon>
        <taxon>Wenzhouxiangellaceae</taxon>
        <taxon>Wenzhouxiangella</taxon>
    </lineage>
</organism>
<dbReference type="Proteomes" id="UP000260351">
    <property type="component" value="Unassembled WGS sequence"/>
</dbReference>
<gene>
    <name evidence="3" type="ORF">DZC52_05760</name>
</gene>